<dbReference type="InterPro" id="IPR003439">
    <property type="entry name" value="ABC_transporter-like_ATP-bd"/>
</dbReference>
<feature type="domain" description="ABC transporter" evidence="1">
    <location>
        <begin position="16"/>
        <end position="105"/>
    </location>
</feature>
<dbReference type="EMBL" id="BARU01011782">
    <property type="protein sequence ID" value="GAH33231.1"/>
    <property type="molecule type" value="Genomic_DNA"/>
</dbReference>
<dbReference type="PROSITE" id="PS00211">
    <property type="entry name" value="ABC_TRANSPORTER_1"/>
    <property type="match status" value="1"/>
</dbReference>
<dbReference type="GO" id="GO:0016887">
    <property type="term" value="F:ATP hydrolysis activity"/>
    <property type="evidence" value="ECO:0007669"/>
    <property type="project" value="InterPro"/>
</dbReference>
<dbReference type="AlphaFoldDB" id="X1EIS1"/>
<dbReference type="PANTHER" id="PTHR43582">
    <property type="entry name" value="LINEARMYCIN RESISTANCE ATP-BINDING PROTEIN LNRL"/>
    <property type="match status" value="1"/>
</dbReference>
<proteinExistence type="predicted"/>
<dbReference type="InterPro" id="IPR017871">
    <property type="entry name" value="ABC_transporter-like_CS"/>
</dbReference>
<comment type="caution">
    <text evidence="2">The sequence shown here is derived from an EMBL/GenBank/DDBJ whole genome shotgun (WGS) entry which is preliminary data.</text>
</comment>
<accession>X1EIS1</accession>
<dbReference type="GO" id="GO:0005524">
    <property type="term" value="F:ATP binding"/>
    <property type="evidence" value="ECO:0007669"/>
    <property type="project" value="InterPro"/>
</dbReference>
<sequence length="250" mass="28773">GEAYIGKYNIQKNPIEAKQLMGIVPEMTNAYIDLSALRNLLLVGELYGIEKKQRIKKAENLLKLFKLYKNRHQRVKTFSKGMKQRLIVAMALMNDSELLFLDEPTVGLDVESVRLIRDLIRKFNQKGITIFLTTHNIEEANLLCDRVAIMNYGRIVTINRPEKLRHTIQSTTSVEVAFKKNVDLNELKFEGVTTVEKIGDKFKFYTEKPEDIIPLLVQYSRNSRNKIISLNTLGPSLEDVFVKLTKGKEK</sequence>
<feature type="non-terminal residue" evidence="2">
    <location>
        <position position="1"/>
    </location>
</feature>
<dbReference type="Pfam" id="PF00005">
    <property type="entry name" value="ABC_tran"/>
    <property type="match status" value="1"/>
</dbReference>
<gene>
    <name evidence="2" type="ORF">S03H2_22005</name>
</gene>
<reference evidence="2" key="1">
    <citation type="journal article" date="2014" name="Front. Microbiol.">
        <title>High frequency of phylogenetically diverse reductive dehalogenase-homologous genes in deep subseafloor sedimentary metagenomes.</title>
        <authorList>
            <person name="Kawai M."/>
            <person name="Futagami T."/>
            <person name="Toyoda A."/>
            <person name="Takaki Y."/>
            <person name="Nishi S."/>
            <person name="Hori S."/>
            <person name="Arai W."/>
            <person name="Tsubouchi T."/>
            <person name="Morono Y."/>
            <person name="Uchiyama I."/>
            <person name="Ito T."/>
            <person name="Fujiyama A."/>
            <person name="Inagaki F."/>
            <person name="Takami H."/>
        </authorList>
    </citation>
    <scope>NUCLEOTIDE SEQUENCE</scope>
    <source>
        <strain evidence="2">Expedition CK06-06</strain>
    </source>
</reference>
<dbReference type="PANTHER" id="PTHR43582:SF4">
    <property type="entry name" value="ANTIBIOTIC RESISTANCE ABC TRANSPORTER ATP-BINDING PROTEIN"/>
    <property type="match status" value="1"/>
</dbReference>
<organism evidence="2">
    <name type="scientific">marine sediment metagenome</name>
    <dbReference type="NCBI Taxonomy" id="412755"/>
    <lineage>
        <taxon>unclassified sequences</taxon>
        <taxon>metagenomes</taxon>
        <taxon>ecological metagenomes</taxon>
    </lineage>
</organism>
<dbReference type="Gene3D" id="3.40.50.300">
    <property type="entry name" value="P-loop containing nucleotide triphosphate hydrolases"/>
    <property type="match status" value="1"/>
</dbReference>
<dbReference type="InterPro" id="IPR027417">
    <property type="entry name" value="P-loop_NTPase"/>
</dbReference>
<protein>
    <recommendedName>
        <fullName evidence="1">ABC transporter domain-containing protein</fullName>
    </recommendedName>
</protein>
<evidence type="ECO:0000259" key="1">
    <source>
        <dbReference type="Pfam" id="PF00005"/>
    </source>
</evidence>
<dbReference type="SUPFAM" id="SSF52540">
    <property type="entry name" value="P-loop containing nucleoside triphosphate hydrolases"/>
    <property type="match status" value="1"/>
</dbReference>
<evidence type="ECO:0000313" key="2">
    <source>
        <dbReference type="EMBL" id="GAH33231.1"/>
    </source>
</evidence>
<name>X1EIS1_9ZZZZ</name>